<dbReference type="Pfam" id="PF00535">
    <property type="entry name" value="Glycos_transf_2"/>
    <property type="match status" value="1"/>
</dbReference>
<name>A0A1F8B954_9BACT</name>
<organism evidence="2 3">
    <name type="scientific">Candidatus Woesebacteria bacterium RIFCSPLOWO2_01_FULL_39_10</name>
    <dbReference type="NCBI Taxonomy" id="1802516"/>
    <lineage>
        <taxon>Bacteria</taxon>
        <taxon>Candidatus Woeseibacteriota</taxon>
    </lineage>
</organism>
<dbReference type="InterPro" id="IPR029044">
    <property type="entry name" value="Nucleotide-diphossugar_trans"/>
</dbReference>
<evidence type="ECO:0000259" key="1">
    <source>
        <dbReference type="Pfam" id="PF00535"/>
    </source>
</evidence>
<dbReference type="PANTHER" id="PTHR10859">
    <property type="entry name" value="GLYCOSYL TRANSFERASE"/>
    <property type="match status" value="1"/>
</dbReference>
<gene>
    <name evidence="2" type="ORF">A3A75_03500</name>
</gene>
<sequence length="282" mass="32675">MQQKRKEIKETQKKLISVIIPAYKAEKFIAKDLLVIKKVLDQIRYSYEIICVVDGQSADKSFENASKVANKYPQMKVVGYLTNLGKGHAVRFGMAQAKGDIIGFIDAGFDIDPNGISMLLEHFEWYDADIIIGSKRHPASKVEYSWQRKVVSIGYQLIVRFLFGVKVRDTQVGLKFFRREVLEAVLPRVLVKEFAFDIELLSVAYYLGFRRIFEAPVELHMKFGGSTIVSKGFLRVVFLTFWDTLAVFYRLKILHYYDLSNRKNWITPEYLTLKTKQDFIKS</sequence>
<evidence type="ECO:0000313" key="2">
    <source>
        <dbReference type="EMBL" id="OGM60563.1"/>
    </source>
</evidence>
<dbReference type="Gene3D" id="3.90.550.10">
    <property type="entry name" value="Spore Coat Polysaccharide Biosynthesis Protein SpsA, Chain A"/>
    <property type="match status" value="1"/>
</dbReference>
<evidence type="ECO:0000313" key="3">
    <source>
        <dbReference type="Proteomes" id="UP000179018"/>
    </source>
</evidence>
<dbReference type="Proteomes" id="UP000179018">
    <property type="component" value="Unassembled WGS sequence"/>
</dbReference>
<dbReference type="EMBL" id="MGHC01000006">
    <property type="protein sequence ID" value="OGM60563.1"/>
    <property type="molecule type" value="Genomic_DNA"/>
</dbReference>
<dbReference type="PANTHER" id="PTHR10859:SF91">
    <property type="entry name" value="DOLICHYL-PHOSPHATE BETA-GLUCOSYLTRANSFERASE"/>
    <property type="match status" value="1"/>
</dbReference>
<accession>A0A1F8B954</accession>
<feature type="domain" description="Glycosyltransferase 2-like" evidence="1">
    <location>
        <begin position="17"/>
        <end position="185"/>
    </location>
</feature>
<dbReference type="STRING" id="1802516.A3A75_03500"/>
<comment type="caution">
    <text evidence="2">The sequence shown here is derived from an EMBL/GenBank/DDBJ whole genome shotgun (WGS) entry which is preliminary data.</text>
</comment>
<dbReference type="AlphaFoldDB" id="A0A1F8B954"/>
<dbReference type="InterPro" id="IPR001173">
    <property type="entry name" value="Glyco_trans_2-like"/>
</dbReference>
<reference evidence="2 3" key="1">
    <citation type="journal article" date="2016" name="Nat. Commun.">
        <title>Thousands of microbial genomes shed light on interconnected biogeochemical processes in an aquifer system.</title>
        <authorList>
            <person name="Anantharaman K."/>
            <person name="Brown C.T."/>
            <person name="Hug L.A."/>
            <person name="Sharon I."/>
            <person name="Castelle C.J."/>
            <person name="Probst A.J."/>
            <person name="Thomas B.C."/>
            <person name="Singh A."/>
            <person name="Wilkins M.J."/>
            <person name="Karaoz U."/>
            <person name="Brodie E.L."/>
            <person name="Williams K.H."/>
            <person name="Hubbard S.S."/>
            <person name="Banfield J.F."/>
        </authorList>
    </citation>
    <scope>NUCLEOTIDE SEQUENCE [LARGE SCALE GENOMIC DNA]</scope>
</reference>
<proteinExistence type="predicted"/>
<dbReference type="GO" id="GO:0006487">
    <property type="term" value="P:protein N-linked glycosylation"/>
    <property type="evidence" value="ECO:0007669"/>
    <property type="project" value="TreeGrafter"/>
</dbReference>
<dbReference type="SUPFAM" id="SSF53448">
    <property type="entry name" value="Nucleotide-diphospho-sugar transferases"/>
    <property type="match status" value="1"/>
</dbReference>
<protein>
    <recommendedName>
        <fullName evidence="1">Glycosyltransferase 2-like domain-containing protein</fullName>
    </recommendedName>
</protein>